<reference evidence="1 2" key="2">
    <citation type="journal article" date="2022" name="Mol. Ecol. Resour.">
        <title>The genomes of chicory, endive, great burdock and yacon provide insights into Asteraceae paleo-polyploidization history and plant inulin production.</title>
        <authorList>
            <person name="Fan W."/>
            <person name="Wang S."/>
            <person name="Wang H."/>
            <person name="Wang A."/>
            <person name="Jiang F."/>
            <person name="Liu H."/>
            <person name="Zhao H."/>
            <person name="Xu D."/>
            <person name="Zhang Y."/>
        </authorList>
    </citation>
    <scope>NUCLEOTIDE SEQUENCE [LARGE SCALE GENOMIC DNA]</scope>
    <source>
        <strain evidence="2">cv. Niubang</strain>
    </source>
</reference>
<protein>
    <submittedName>
        <fullName evidence="1">Uncharacterized protein</fullName>
    </submittedName>
</protein>
<accession>A0ACB9B1Y5</accession>
<sequence>MFATIYEGWKCAAPKHLIAGSGGIWTIPPVKNQQPEVVAATPDGVGTLAVALVYDRININLKLVTSKNETKELSEKLRAELDQVWGLVQKLEDKNAELTSSPTVRGATCDGEAYSRLQYSGKDVIEKRDLLRVDSEMGTEYMERRALARLSVAVVDKSHGAGEFLEKEKRTPKANRYYRNTKFLLGKDRLPLESNKKPKSSGGRKHSRESDFVAGPEKHRARVFKSCSNLLQRLMKHKHSWVFNDPVDATVLGLHDYHEIVQRPMDLGTIKSRLAQNFYKFPKEFAGDIRLTFCNAMTYNPKGQDVHLMAEQLLNIFEEMWAAIESEYNPDQMYASAFNPTSRTISQISTRFISKQKPSNFILVSRTHVLKKPKAKDPNKRDMTYEEKQKLGKNLQSLPSEKL</sequence>
<reference evidence="2" key="1">
    <citation type="journal article" date="2022" name="Mol. Ecol. Resour.">
        <title>The genomes of chicory, endive, great burdock and yacon provide insights into Asteraceae palaeo-polyploidization history and plant inulin production.</title>
        <authorList>
            <person name="Fan W."/>
            <person name="Wang S."/>
            <person name="Wang H."/>
            <person name="Wang A."/>
            <person name="Jiang F."/>
            <person name="Liu H."/>
            <person name="Zhao H."/>
            <person name="Xu D."/>
            <person name="Zhang Y."/>
        </authorList>
    </citation>
    <scope>NUCLEOTIDE SEQUENCE [LARGE SCALE GENOMIC DNA]</scope>
    <source>
        <strain evidence="2">cv. Niubang</strain>
    </source>
</reference>
<gene>
    <name evidence="1" type="ORF">L6452_23423</name>
</gene>
<evidence type="ECO:0000313" key="2">
    <source>
        <dbReference type="Proteomes" id="UP001055879"/>
    </source>
</evidence>
<organism evidence="1 2">
    <name type="scientific">Arctium lappa</name>
    <name type="common">Greater burdock</name>
    <name type="synonym">Lappa major</name>
    <dbReference type="NCBI Taxonomy" id="4217"/>
    <lineage>
        <taxon>Eukaryota</taxon>
        <taxon>Viridiplantae</taxon>
        <taxon>Streptophyta</taxon>
        <taxon>Embryophyta</taxon>
        <taxon>Tracheophyta</taxon>
        <taxon>Spermatophyta</taxon>
        <taxon>Magnoliopsida</taxon>
        <taxon>eudicotyledons</taxon>
        <taxon>Gunneridae</taxon>
        <taxon>Pentapetalae</taxon>
        <taxon>asterids</taxon>
        <taxon>campanulids</taxon>
        <taxon>Asterales</taxon>
        <taxon>Asteraceae</taxon>
        <taxon>Carduoideae</taxon>
        <taxon>Cardueae</taxon>
        <taxon>Arctiinae</taxon>
        <taxon>Arctium</taxon>
    </lineage>
</organism>
<dbReference type="EMBL" id="CM042053">
    <property type="protein sequence ID" value="KAI3716226.1"/>
    <property type="molecule type" value="Genomic_DNA"/>
</dbReference>
<proteinExistence type="predicted"/>
<comment type="caution">
    <text evidence="1">The sequence shown here is derived from an EMBL/GenBank/DDBJ whole genome shotgun (WGS) entry which is preliminary data.</text>
</comment>
<dbReference type="Proteomes" id="UP001055879">
    <property type="component" value="Linkage Group LG07"/>
</dbReference>
<keyword evidence="2" id="KW-1185">Reference proteome</keyword>
<name>A0ACB9B1Y5_ARCLA</name>
<evidence type="ECO:0000313" key="1">
    <source>
        <dbReference type="EMBL" id="KAI3716226.1"/>
    </source>
</evidence>